<protein>
    <recommendedName>
        <fullName evidence="1">GyrI-like small molecule binding domain-containing protein</fullName>
    </recommendedName>
</protein>
<dbReference type="PATRIC" id="fig|1150625.3.peg.1492"/>
<dbReference type="Pfam" id="PF06445">
    <property type="entry name" value="GyrI-like"/>
    <property type="match status" value="1"/>
</dbReference>
<comment type="caution">
    <text evidence="2">The sequence shown here is derived from an EMBL/GenBank/DDBJ whole genome shotgun (WGS) entry which is preliminary data.</text>
</comment>
<dbReference type="EMBL" id="LDYG01000026">
    <property type="protein sequence ID" value="KUP06847.1"/>
    <property type="molecule type" value="Genomic_DNA"/>
</dbReference>
<accession>A0A147K9A2</accession>
<sequence>MNYSIVKLPSMKFVGITGSHLNFSKIWTLFYENMHRIKHMNETDMLYGIELFPQDYHVNGIYTYMACTEVIQIDETPSKMEAFEIPEAFYLQVSTSLEDVLAGKHLKKCYFLTKEIGLTIAAPYNLKQFKHGFKVTKGNTVDICIPVLK</sequence>
<dbReference type="AlphaFoldDB" id="A0A147K9A2"/>
<dbReference type="OrthoDB" id="9773308at2"/>
<organism evidence="2 3">
    <name type="scientific">Bacillus coahuilensis p1.1.43</name>
    <dbReference type="NCBI Taxonomy" id="1150625"/>
    <lineage>
        <taxon>Bacteria</taxon>
        <taxon>Bacillati</taxon>
        <taxon>Bacillota</taxon>
        <taxon>Bacilli</taxon>
        <taxon>Bacillales</taxon>
        <taxon>Bacillaceae</taxon>
        <taxon>Bacillus</taxon>
    </lineage>
</organism>
<reference evidence="2 3" key="1">
    <citation type="journal article" date="2016" name="Front. Microbiol.">
        <title>Microevolution Analysis of Bacillus coahuilensis Unveils Differences in Phosphorus Acquisition Strategies and Their Regulation.</title>
        <authorList>
            <person name="Gomez-Lunar Z."/>
            <person name="Hernandez-Gonzalez I."/>
            <person name="Rodriguez-Torres M.D."/>
            <person name="Souza V."/>
            <person name="Olmedo-Alvarez G."/>
        </authorList>
    </citation>
    <scope>NUCLEOTIDE SEQUENCE [LARGE SCALE GENOMIC DNA]</scope>
    <source>
        <strain evidence="3">p1.1.43</strain>
    </source>
</reference>
<proteinExistence type="predicted"/>
<dbReference type="RefSeq" id="WP_059350890.1">
    <property type="nucleotide sequence ID" value="NZ_LDYG01000026.1"/>
</dbReference>
<dbReference type="Proteomes" id="UP000074108">
    <property type="component" value="Unassembled WGS sequence"/>
</dbReference>
<dbReference type="InterPro" id="IPR011256">
    <property type="entry name" value="Reg_factor_effector_dom_sf"/>
</dbReference>
<name>A0A147K9A2_9BACI</name>
<evidence type="ECO:0000313" key="3">
    <source>
        <dbReference type="Proteomes" id="UP000074108"/>
    </source>
</evidence>
<keyword evidence="3" id="KW-1185">Reference proteome</keyword>
<evidence type="ECO:0000259" key="1">
    <source>
        <dbReference type="Pfam" id="PF06445"/>
    </source>
</evidence>
<feature type="domain" description="GyrI-like small molecule binding" evidence="1">
    <location>
        <begin position="1"/>
        <end position="123"/>
    </location>
</feature>
<gene>
    <name evidence="2" type="ORF">Q75_07115</name>
</gene>
<dbReference type="Gene3D" id="3.20.80.10">
    <property type="entry name" value="Regulatory factor, effector binding domain"/>
    <property type="match status" value="1"/>
</dbReference>
<dbReference type="InterPro" id="IPR029442">
    <property type="entry name" value="GyrI-like"/>
</dbReference>
<evidence type="ECO:0000313" key="2">
    <source>
        <dbReference type="EMBL" id="KUP06847.1"/>
    </source>
</evidence>